<dbReference type="InterPro" id="IPR033389">
    <property type="entry name" value="AUX/IAA_dom"/>
</dbReference>
<keyword evidence="1" id="KW-0927">Auxin signaling pathway</keyword>
<dbReference type="GO" id="GO:0005634">
    <property type="term" value="C:nucleus"/>
    <property type="evidence" value="ECO:0007669"/>
    <property type="project" value="UniProtKB-SubCell"/>
</dbReference>
<sequence>MLVGDVPWEMFIESCKRLRIMKRSEAKGFGLQPRGALQQGNISKDDRD</sequence>
<dbReference type="GO" id="GO:0009734">
    <property type="term" value="P:auxin-activated signaling pathway"/>
    <property type="evidence" value="ECO:0007669"/>
    <property type="project" value="UniProtKB-UniRule"/>
</dbReference>
<proteinExistence type="evidence at transcript level"/>
<comment type="similarity">
    <text evidence="1">Belongs to the Aux/IAA family.</text>
</comment>
<dbReference type="AlphaFoldDB" id="A9PG54"/>
<organism evidence="3">
    <name type="scientific">Populus trichocarpa</name>
    <name type="common">Western balsam poplar</name>
    <name type="synonym">Populus balsamifera subsp. trichocarpa</name>
    <dbReference type="NCBI Taxonomy" id="3694"/>
    <lineage>
        <taxon>Eukaryota</taxon>
        <taxon>Viridiplantae</taxon>
        <taxon>Streptophyta</taxon>
        <taxon>Embryophyta</taxon>
        <taxon>Tracheophyta</taxon>
        <taxon>Spermatophyta</taxon>
        <taxon>Magnoliopsida</taxon>
        <taxon>eudicotyledons</taxon>
        <taxon>Gunneridae</taxon>
        <taxon>Pentapetalae</taxon>
        <taxon>rosids</taxon>
        <taxon>fabids</taxon>
        <taxon>Malpighiales</taxon>
        <taxon>Salicaceae</taxon>
        <taxon>Saliceae</taxon>
        <taxon>Populus</taxon>
    </lineage>
</organism>
<name>A9PG54_POPTR</name>
<keyword evidence="1" id="KW-0805">Transcription regulation</keyword>
<comment type="subcellular location">
    <subcellularLocation>
        <location evidence="1">Nucleus</location>
    </subcellularLocation>
</comment>
<keyword evidence="1" id="KW-0678">Repressor</keyword>
<reference evidence="3" key="1">
    <citation type="journal article" date="2008" name="BMC Genomics">
        <title>Analysis of 4,664 high-quality sequence-finished poplar full-length cDNA clones and their utility for the discovery of genes responding to insect feeding.</title>
        <authorList>
            <person name="Ralph S.G."/>
            <person name="Chun H.J."/>
            <person name="Cooper D."/>
            <person name="Kirkpatrick R."/>
            <person name="Kolosova N."/>
            <person name="Gunter L."/>
            <person name="Tuskan G.A."/>
            <person name="Douglas C.J."/>
            <person name="Holt R.A."/>
            <person name="Jones S.J."/>
            <person name="Marra M.A."/>
            <person name="Bohlmann J."/>
        </authorList>
    </citation>
    <scope>NUCLEOTIDE SEQUENCE</scope>
    <source>
        <tissue evidence="3">Young and mature leaves</tissue>
    </source>
</reference>
<evidence type="ECO:0000259" key="2">
    <source>
        <dbReference type="Pfam" id="PF02309"/>
    </source>
</evidence>
<dbReference type="EMBL" id="EF147339">
    <property type="protein sequence ID" value="ABK95357.1"/>
    <property type="molecule type" value="mRNA"/>
</dbReference>
<dbReference type="ExpressionAtlas" id="A9PG54">
    <property type="expression patterns" value="baseline and differential"/>
</dbReference>
<evidence type="ECO:0000256" key="1">
    <source>
        <dbReference type="RuleBase" id="RU004549"/>
    </source>
</evidence>
<comment type="function">
    <text evidence="1">Aux/IAA proteins are short-lived transcriptional factors that function as repressors of early auxin response genes at low auxin concentrations.</text>
</comment>
<feature type="domain" description="AUX/IAA" evidence="2">
    <location>
        <begin position="1"/>
        <end position="29"/>
    </location>
</feature>
<keyword evidence="1" id="KW-0804">Transcription</keyword>
<dbReference type="Pfam" id="PF02309">
    <property type="entry name" value="AUX_IAA"/>
    <property type="match status" value="1"/>
</dbReference>
<accession>A9PG54</accession>
<evidence type="ECO:0000313" key="3">
    <source>
        <dbReference type="EMBL" id="ABK95357.1"/>
    </source>
</evidence>
<protein>
    <recommendedName>
        <fullName evidence="1">Auxin-responsive protein</fullName>
    </recommendedName>
</protein>
<dbReference type="Gene3D" id="3.10.20.90">
    <property type="entry name" value="Phosphatidylinositol 3-kinase Catalytic Subunit, Chain A, domain 1"/>
    <property type="match status" value="1"/>
</dbReference>
<comment type="subunit">
    <text evidence="1">Homodimers and heterodimers.</text>
</comment>
<keyword evidence="1" id="KW-0539">Nucleus</keyword>